<dbReference type="RefSeq" id="WP_070122948.1">
    <property type="nucleotide sequence ID" value="NZ_MAXD01000011.1"/>
</dbReference>
<name>A0A1E7XY90_BIFAD</name>
<dbReference type="EMBL" id="MAXD01000011">
    <property type="protein sequence ID" value="OFA33805.1"/>
    <property type="molecule type" value="Genomic_DNA"/>
</dbReference>
<proteinExistence type="predicted"/>
<accession>A0A1E7XY90</accession>
<gene>
    <name evidence="1" type="ORF">BBK15_09180</name>
</gene>
<reference evidence="1 2" key="1">
    <citation type="submission" date="2016-07" db="EMBL/GenBank/DDBJ databases">
        <title>Draft Genome Sequence of Bifidobacterium adolescentis strain Km 4.</title>
        <authorList>
            <person name="Danilenko V.N."/>
        </authorList>
    </citation>
    <scope>NUCLEOTIDE SEQUENCE [LARGE SCALE GENOMIC DNA]</scope>
    <source>
        <strain evidence="1 2">Km 4</strain>
    </source>
</reference>
<evidence type="ECO:0000313" key="2">
    <source>
        <dbReference type="Proteomes" id="UP000175684"/>
    </source>
</evidence>
<protein>
    <submittedName>
        <fullName evidence="1">Uncharacterized protein</fullName>
    </submittedName>
</protein>
<comment type="caution">
    <text evidence="1">The sequence shown here is derived from an EMBL/GenBank/DDBJ whole genome shotgun (WGS) entry which is preliminary data.</text>
</comment>
<sequence>MRLKELKKDIDGRYGLRCGRVHESRMDVWIAHDHAKGVVVHKSGKCEPWHIDGAAVAKGAAFRLKPDWSAEHKARVLRERMG</sequence>
<dbReference type="AlphaFoldDB" id="A0A1E7XY90"/>
<dbReference type="Proteomes" id="UP000175684">
    <property type="component" value="Unassembled WGS sequence"/>
</dbReference>
<evidence type="ECO:0000313" key="1">
    <source>
        <dbReference type="EMBL" id="OFA33805.1"/>
    </source>
</evidence>
<organism evidence="1 2">
    <name type="scientific">Bifidobacterium adolescentis</name>
    <dbReference type="NCBI Taxonomy" id="1680"/>
    <lineage>
        <taxon>Bacteria</taxon>
        <taxon>Bacillati</taxon>
        <taxon>Actinomycetota</taxon>
        <taxon>Actinomycetes</taxon>
        <taxon>Bifidobacteriales</taxon>
        <taxon>Bifidobacteriaceae</taxon>
        <taxon>Bifidobacterium</taxon>
    </lineage>
</organism>